<evidence type="ECO:0000259" key="8">
    <source>
        <dbReference type="PROSITE" id="PS00463"/>
    </source>
</evidence>
<keyword evidence="7" id="KW-1133">Transmembrane helix</keyword>
<evidence type="ECO:0000256" key="3">
    <source>
        <dbReference type="ARBA" id="ARBA00023125"/>
    </source>
</evidence>
<evidence type="ECO:0000256" key="2">
    <source>
        <dbReference type="ARBA" id="ARBA00023015"/>
    </source>
</evidence>
<dbReference type="InterPro" id="IPR001138">
    <property type="entry name" value="Zn2Cys6_DnaBD"/>
</dbReference>
<sequence>MNRHLSSSFGTPAPYGHACIGCSQSKSKCIIRPAGGPCERCSRLNRECRPTESVRRRNRRKSVATKKARLEEKLDDLVSLIKAGDVNRTTTINTQPTTSVDNPKPHGITQTNANTRPHNEVESDLLMNNLEEHAHSIPALTTATVDGTDSSYEPSAVEAVEYLKNFQTYKTRYFPFICISSTTSAQQLRQERPFLWLCIMTVSSKSTSQQQKLSRKIRETIAQKMVVQSINDVDLLLGLLAFIGWANYQVHVKPFLAVFTQLAVSLVFDLGLAKPVPKDTQTSPCIIGKCPKRTTPRTMEERRAVLGCFLVTSIISSFLQRIDALRWTAHMDECLRILDERRECSNDKVLVEQVRLQLIVQKMVLRPLHDGTLDSAEDREHSLLYFESLRSQLQSVKTRLLNEFGDNEVVLLHLYNTELETALSPTFLHNSKLTVKERDSLYAGLESIKSWFTVFFTITPAAYIGFPFSIFSQLIRCLTTLYRLMILEDPAWDENRVWKTTDALLILDRVINSMEQVAILAGLDNSDSSEGDTFSRLAQLLQSLRPGWEARLQSDDLVSSTIPDPQNVDGYSFLDSFGMEIFDNDWLTDFILPSN</sequence>
<keyword evidence="10" id="KW-1185">Reference proteome</keyword>
<keyword evidence="2" id="KW-0805">Transcription regulation</keyword>
<dbReference type="Gene3D" id="4.10.240.10">
    <property type="entry name" value="Zn(2)-C6 fungal-type DNA-binding domain"/>
    <property type="match status" value="1"/>
</dbReference>
<dbReference type="GO" id="GO:0005634">
    <property type="term" value="C:nucleus"/>
    <property type="evidence" value="ECO:0007669"/>
    <property type="project" value="UniProtKB-SubCell"/>
</dbReference>
<dbReference type="EMBL" id="ML991772">
    <property type="protein sequence ID" value="KAF2239767.1"/>
    <property type="molecule type" value="Genomic_DNA"/>
</dbReference>
<dbReference type="GO" id="GO:0000981">
    <property type="term" value="F:DNA-binding transcription factor activity, RNA polymerase II-specific"/>
    <property type="evidence" value="ECO:0007669"/>
    <property type="project" value="InterPro"/>
</dbReference>
<evidence type="ECO:0000256" key="4">
    <source>
        <dbReference type="ARBA" id="ARBA00023163"/>
    </source>
</evidence>
<evidence type="ECO:0000313" key="10">
    <source>
        <dbReference type="Proteomes" id="UP000800092"/>
    </source>
</evidence>
<evidence type="ECO:0000256" key="6">
    <source>
        <dbReference type="SAM" id="MobiDB-lite"/>
    </source>
</evidence>
<dbReference type="Proteomes" id="UP000800092">
    <property type="component" value="Unassembled WGS sequence"/>
</dbReference>
<keyword evidence="7" id="KW-0812">Transmembrane</keyword>
<dbReference type="PANTHER" id="PTHR31845">
    <property type="entry name" value="FINGER DOMAIN PROTEIN, PUTATIVE-RELATED"/>
    <property type="match status" value="1"/>
</dbReference>
<dbReference type="GO" id="GO:0000976">
    <property type="term" value="F:transcription cis-regulatory region binding"/>
    <property type="evidence" value="ECO:0007669"/>
    <property type="project" value="TreeGrafter"/>
</dbReference>
<dbReference type="GO" id="GO:0008270">
    <property type="term" value="F:zinc ion binding"/>
    <property type="evidence" value="ECO:0007669"/>
    <property type="project" value="InterPro"/>
</dbReference>
<dbReference type="CDD" id="cd00067">
    <property type="entry name" value="GAL4"/>
    <property type="match status" value="1"/>
</dbReference>
<dbReference type="PROSITE" id="PS00463">
    <property type="entry name" value="ZN2_CY6_FUNGAL_1"/>
    <property type="match status" value="1"/>
</dbReference>
<feature type="region of interest" description="Disordered" evidence="6">
    <location>
        <begin position="91"/>
        <end position="118"/>
    </location>
</feature>
<name>A0A6A6HP04_VIRVR</name>
<accession>A0A6A6HP04</accession>
<keyword evidence="5" id="KW-0539">Nucleus</keyword>
<keyword evidence="4" id="KW-0804">Transcription</keyword>
<proteinExistence type="predicted"/>
<dbReference type="SUPFAM" id="SSF57701">
    <property type="entry name" value="Zn2/Cys6 DNA-binding domain"/>
    <property type="match status" value="1"/>
</dbReference>
<feature type="domain" description="Zn(2)-C6 fungal-type" evidence="8">
    <location>
        <begin position="18"/>
        <end position="48"/>
    </location>
</feature>
<evidence type="ECO:0000313" key="9">
    <source>
        <dbReference type="EMBL" id="KAF2239767.1"/>
    </source>
</evidence>
<reference evidence="9" key="1">
    <citation type="journal article" date="2020" name="Stud. Mycol.">
        <title>101 Dothideomycetes genomes: a test case for predicting lifestyles and emergence of pathogens.</title>
        <authorList>
            <person name="Haridas S."/>
            <person name="Albert R."/>
            <person name="Binder M."/>
            <person name="Bloem J."/>
            <person name="Labutti K."/>
            <person name="Salamov A."/>
            <person name="Andreopoulos B."/>
            <person name="Baker S."/>
            <person name="Barry K."/>
            <person name="Bills G."/>
            <person name="Bluhm B."/>
            <person name="Cannon C."/>
            <person name="Castanera R."/>
            <person name="Culley D."/>
            <person name="Daum C."/>
            <person name="Ezra D."/>
            <person name="Gonzalez J."/>
            <person name="Henrissat B."/>
            <person name="Kuo A."/>
            <person name="Liang C."/>
            <person name="Lipzen A."/>
            <person name="Lutzoni F."/>
            <person name="Magnuson J."/>
            <person name="Mondo S."/>
            <person name="Nolan M."/>
            <person name="Ohm R."/>
            <person name="Pangilinan J."/>
            <person name="Park H.-J."/>
            <person name="Ramirez L."/>
            <person name="Alfaro M."/>
            <person name="Sun H."/>
            <person name="Tritt A."/>
            <person name="Yoshinaga Y."/>
            <person name="Zwiers L.-H."/>
            <person name="Turgeon B."/>
            <person name="Goodwin S."/>
            <person name="Spatafora J."/>
            <person name="Crous P."/>
            <person name="Grigoriev I."/>
        </authorList>
    </citation>
    <scope>NUCLEOTIDE SEQUENCE</scope>
    <source>
        <strain evidence="9">Tuck. ex Michener</strain>
    </source>
</reference>
<evidence type="ECO:0000256" key="5">
    <source>
        <dbReference type="ARBA" id="ARBA00023242"/>
    </source>
</evidence>
<comment type="subcellular location">
    <subcellularLocation>
        <location evidence="1">Nucleus</location>
    </subcellularLocation>
</comment>
<dbReference type="AlphaFoldDB" id="A0A6A6HP04"/>
<evidence type="ECO:0000256" key="1">
    <source>
        <dbReference type="ARBA" id="ARBA00004123"/>
    </source>
</evidence>
<dbReference type="InterPro" id="IPR036864">
    <property type="entry name" value="Zn2-C6_fun-type_DNA-bd_sf"/>
</dbReference>
<protein>
    <recommendedName>
        <fullName evidence="8">Zn(2)-C6 fungal-type domain-containing protein</fullName>
    </recommendedName>
</protein>
<gene>
    <name evidence="9" type="ORF">EV356DRAFT_110602</name>
</gene>
<organism evidence="9 10">
    <name type="scientific">Viridothelium virens</name>
    <name type="common">Speckled blister lichen</name>
    <name type="synonym">Trypethelium virens</name>
    <dbReference type="NCBI Taxonomy" id="1048519"/>
    <lineage>
        <taxon>Eukaryota</taxon>
        <taxon>Fungi</taxon>
        <taxon>Dikarya</taxon>
        <taxon>Ascomycota</taxon>
        <taxon>Pezizomycotina</taxon>
        <taxon>Dothideomycetes</taxon>
        <taxon>Dothideomycetes incertae sedis</taxon>
        <taxon>Trypetheliales</taxon>
        <taxon>Trypetheliaceae</taxon>
        <taxon>Viridothelium</taxon>
    </lineage>
</organism>
<dbReference type="PANTHER" id="PTHR31845:SF32">
    <property type="entry name" value="MISCELLANEOUS ZN(II)2CYS6 TRANSCRIPTION FACTOR (EUROFUNG)-RELATED"/>
    <property type="match status" value="1"/>
</dbReference>
<feature type="transmembrane region" description="Helical" evidence="7">
    <location>
        <begin position="451"/>
        <end position="475"/>
    </location>
</feature>
<keyword evidence="7" id="KW-0472">Membrane</keyword>
<keyword evidence="3" id="KW-0238">DNA-binding</keyword>
<dbReference type="InterPro" id="IPR051089">
    <property type="entry name" value="prtT"/>
</dbReference>
<dbReference type="OrthoDB" id="1600564at2759"/>
<evidence type="ECO:0000256" key="7">
    <source>
        <dbReference type="SAM" id="Phobius"/>
    </source>
</evidence>